<evidence type="ECO:0000256" key="2">
    <source>
        <dbReference type="RuleBase" id="RU366071"/>
    </source>
</evidence>
<dbReference type="AlphaFoldDB" id="A0A191T991"/>
<accession>A0A191T991</accession>
<dbReference type="RefSeq" id="WP_073535392.1">
    <property type="nucleotide sequence ID" value="NZ_BFMM01000504.1"/>
</dbReference>
<dbReference type="InterPro" id="IPR014155">
    <property type="entry name" value="VirB11"/>
</dbReference>
<dbReference type="PANTHER" id="PTHR30486">
    <property type="entry name" value="TWITCHING MOTILITY PROTEIN PILT"/>
    <property type="match status" value="1"/>
</dbReference>
<geneLocation type="plasmid" evidence="4">
    <name>ECO37P2</name>
</geneLocation>
<sequence length="353" mass="39560">MNESYADFHVIRNQLAKTGISEILGYDGLTEVAVNQPGRIWFERGKGWESKVNEDCNYSNLEMLAQSLSVKSHTGGIDQDYNASKPIHSVTLPDGERGQIILPPAAEDGTISFTIRKPSKSRFDLQSYIDSGRLSDFEICGRAYVKEKPLTGEQLELLGYLKSRDMDRFFKKSVQMRLNHVMVGATGSGKTTFMKSIADLFPANRRYITIEDSHELDLPNHPNHVHLFFKREGIGATAKDLIEAGMRMKPDHIFLTELRGDEAWNYLGMLNTGHNGSLTSTHSDDNPAAVYSRLSSLIKESKVGTTLDYGLITNTVASTIDIISFWKGSYMTKIYYNPEEKNEAVMRLLGMVA</sequence>
<organism evidence="4">
    <name type="scientific">Escherichia coli</name>
    <dbReference type="NCBI Taxonomy" id="562"/>
    <lineage>
        <taxon>Bacteria</taxon>
        <taxon>Pseudomonadati</taxon>
        <taxon>Pseudomonadota</taxon>
        <taxon>Gammaproteobacteria</taxon>
        <taxon>Enterobacterales</taxon>
        <taxon>Enterobacteriaceae</taxon>
        <taxon>Escherichia</taxon>
    </lineage>
</organism>
<dbReference type="Gene3D" id="3.40.50.300">
    <property type="entry name" value="P-loop containing nucleotide triphosphate hydrolases"/>
    <property type="match status" value="1"/>
</dbReference>
<dbReference type="InterPro" id="IPR050921">
    <property type="entry name" value="T4SS_GSP_E_ATPase"/>
</dbReference>
<keyword evidence="2" id="KW-0067">ATP-binding</keyword>
<feature type="domain" description="Bacterial type II secretion system protein E" evidence="3">
    <location>
        <begin position="157"/>
        <end position="311"/>
    </location>
</feature>
<keyword evidence="2" id="KW-0547">Nucleotide-binding</keyword>
<dbReference type="GO" id="GO:0043684">
    <property type="term" value="C:type IV secretion system complex"/>
    <property type="evidence" value="ECO:0007669"/>
    <property type="project" value="UniProtKB-UniRule"/>
</dbReference>
<dbReference type="SUPFAM" id="SSF52540">
    <property type="entry name" value="P-loop containing nucleoside triphosphate hydrolases"/>
    <property type="match status" value="1"/>
</dbReference>
<dbReference type="InterPro" id="IPR027417">
    <property type="entry name" value="P-loop_NTPase"/>
</dbReference>
<evidence type="ECO:0000313" key="4">
    <source>
        <dbReference type="EMBL" id="ANI75667.1"/>
    </source>
</evidence>
<proteinExistence type="inferred from homology"/>
<dbReference type="Gene3D" id="3.30.450.90">
    <property type="match status" value="1"/>
</dbReference>
<dbReference type="Pfam" id="PF00437">
    <property type="entry name" value="T2SSE"/>
    <property type="match status" value="1"/>
</dbReference>
<dbReference type="EMBL" id="KU963390">
    <property type="protein sequence ID" value="ANI75667.1"/>
    <property type="molecule type" value="Genomic_DNA"/>
</dbReference>
<evidence type="ECO:0000256" key="1">
    <source>
        <dbReference type="ARBA" id="ARBA00006611"/>
    </source>
</evidence>
<comment type="similarity">
    <text evidence="1 2">Belongs to the GSP E family.</text>
</comment>
<dbReference type="EMBL" id="KU963390">
    <property type="protein sequence ID" value="ANI75611.1"/>
    <property type="molecule type" value="Genomic_DNA"/>
</dbReference>
<evidence type="ECO:0000259" key="3">
    <source>
        <dbReference type="Pfam" id="PF00437"/>
    </source>
</evidence>
<dbReference type="GO" id="GO:0016887">
    <property type="term" value="F:ATP hydrolysis activity"/>
    <property type="evidence" value="ECO:0007669"/>
    <property type="project" value="InterPro"/>
</dbReference>
<protein>
    <recommendedName>
        <fullName evidence="2">Type IV secretion system protein</fullName>
    </recommendedName>
</protein>
<dbReference type="InterPro" id="IPR001482">
    <property type="entry name" value="T2SS/T4SS_dom"/>
</dbReference>
<dbReference type="PANTHER" id="PTHR30486:SF6">
    <property type="entry name" value="TYPE IV PILUS RETRACTATION ATPASE PILT"/>
    <property type="match status" value="1"/>
</dbReference>
<name>A0A191T991_ECOLX</name>
<dbReference type="GO" id="GO:0044097">
    <property type="term" value="P:secretion by the type IV secretion system"/>
    <property type="evidence" value="ECO:0007669"/>
    <property type="project" value="InterPro"/>
</dbReference>
<dbReference type="CDD" id="cd01130">
    <property type="entry name" value="VirB11-like_ATPase"/>
    <property type="match status" value="1"/>
</dbReference>
<dbReference type="GO" id="GO:0005524">
    <property type="term" value="F:ATP binding"/>
    <property type="evidence" value="ECO:0007669"/>
    <property type="project" value="UniProtKB-UniRule"/>
</dbReference>
<reference evidence="4" key="1">
    <citation type="submission" date="2016-03" db="EMBL/GenBank/DDBJ databases">
        <title>Resistome analysis of KPC-2-producing Escherichia coli ST224 strain isolated in Brazil using whole genome sequencing.</title>
        <authorList>
            <person name="Rossi I.G."/>
            <person name="Araujo B.F."/>
            <person name="Cerdeira L.T."/>
            <person name="Campos P.A."/>
            <person name="Royer S."/>
            <person name="Ferreira M.L."/>
            <person name="Batistao D.W.F."/>
            <person name="Souza T.A."/>
            <person name="Vancan S.I.S."/>
            <person name="Lincopan N."/>
            <person name="Gontijo-Filho P.P."/>
            <person name="Ribas R.M."/>
        </authorList>
    </citation>
    <scope>NUCLEOTIDE SEQUENCE</scope>
    <source>
        <strain evidence="4">ECO37</strain>
        <plasmid evidence="4">ECO37P2</plasmid>
    </source>
</reference>
<keyword evidence="4" id="KW-0614">Plasmid</keyword>
<comment type="function">
    <text evidence="2">Part of the Type IV secretion system.</text>
</comment>
<dbReference type="NCBIfam" id="TIGR02788">
    <property type="entry name" value="VirB11"/>
    <property type="match status" value="1"/>
</dbReference>